<evidence type="ECO:0000313" key="2">
    <source>
        <dbReference type="Proteomes" id="UP001165063"/>
    </source>
</evidence>
<proteinExistence type="predicted"/>
<evidence type="ECO:0000313" key="1">
    <source>
        <dbReference type="EMBL" id="GMG56189.1"/>
    </source>
</evidence>
<dbReference type="Proteomes" id="UP001165063">
    <property type="component" value="Unassembled WGS sequence"/>
</dbReference>
<dbReference type="AlphaFoldDB" id="A0A9W6Z839"/>
<comment type="caution">
    <text evidence="1">The sequence shown here is derived from an EMBL/GenBank/DDBJ whole genome shotgun (WGS) entry which is preliminary data.</text>
</comment>
<dbReference type="EMBL" id="BSXU01007037">
    <property type="protein sequence ID" value="GMG56189.1"/>
    <property type="molecule type" value="Genomic_DNA"/>
</dbReference>
<accession>A0A9W6Z839</accession>
<reference evidence="1" key="1">
    <citation type="submission" date="2023-04" db="EMBL/GenBank/DDBJ databases">
        <title>Ambrosiozyma monospora NBRC 1965.</title>
        <authorList>
            <person name="Ichikawa N."/>
            <person name="Sato H."/>
            <person name="Tonouchi N."/>
        </authorList>
    </citation>
    <scope>NUCLEOTIDE SEQUENCE</scope>
    <source>
        <strain evidence="1">NBRC 1965</strain>
    </source>
</reference>
<organism evidence="1 2">
    <name type="scientific">Ambrosiozyma monospora</name>
    <name type="common">Yeast</name>
    <name type="synonym">Endomycopsis monosporus</name>
    <dbReference type="NCBI Taxonomy" id="43982"/>
    <lineage>
        <taxon>Eukaryota</taxon>
        <taxon>Fungi</taxon>
        <taxon>Dikarya</taxon>
        <taxon>Ascomycota</taxon>
        <taxon>Saccharomycotina</taxon>
        <taxon>Pichiomycetes</taxon>
        <taxon>Pichiales</taxon>
        <taxon>Pichiaceae</taxon>
        <taxon>Ambrosiozyma</taxon>
    </lineage>
</organism>
<gene>
    <name evidence="1" type="ORF">Amon01_000825600</name>
</gene>
<sequence length="362" mass="41055">MISLAKFIKHLTVTTEGSYEFTQSQLRTQQQIKPGFELLPRYSSLKSITIDMPYLQELWLVSPYLEYLRIECKACHNINFSQLTRLNTLHFKTSSEIDLDTMNSIPDSVTELNIFFQVDEEHAYTNKSKLKTPKYLQKLKTKPRLLRFLDLTGSPHISAIIFEIHRLDKLQTKDPFWLTIPSTVSQIHVDYYHLDYTQDLVDSSEVPFYAMDNTMFGMSVPSSIPQLELSVKFMDEESQCDAICINTDGQNGDTAPSSDAESGSSHALVSGYRYLFGKSSSLSKRARVDISESTKLDVLLFDVNEDVLVYCDDDVLHNVDCYVNGSFKSFEKYDGDGVSILTNSDLDSNRRTRIGGGSCAIV</sequence>
<name>A0A9W6Z839_AMBMO</name>
<protein>
    <submittedName>
        <fullName evidence="1">Unnamed protein product</fullName>
    </submittedName>
</protein>
<keyword evidence="2" id="KW-1185">Reference proteome</keyword>